<name>A0A1Y2D835_9FUNG</name>
<reference evidence="3 4" key="1">
    <citation type="submission" date="2016-08" db="EMBL/GenBank/DDBJ databases">
        <title>A Parts List for Fungal Cellulosomes Revealed by Comparative Genomics.</title>
        <authorList>
            <consortium name="DOE Joint Genome Institute"/>
            <person name="Haitjema C.H."/>
            <person name="Gilmore S.P."/>
            <person name="Henske J.K."/>
            <person name="Solomon K.V."/>
            <person name="De Groot R."/>
            <person name="Kuo A."/>
            <person name="Mondo S.J."/>
            <person name="Salamov A.A."/>
            <person name="Labutti K."/>
            <person name="Zhao Z."/>
            <person name="Chiniquy J."/>
            <person name="Barry K."/>
            <person name="Brewer H.M."/>
            <person name="Purvine S.O."/>
            <person name="Wright A.T."/>
            <person name="Boxma B."/>
            <person name="Van Alen T."/>
            <person name="Hackstein J.H."/>
            <person name="Baker S.E."/>
            <person name="Grigoriev I.V."/>
            <person name="O'Malley M.A."/>
        </authorList>
    </citation>
    <scope>NUCLEOTIDE SEQUENCE [LARGE SCALE GENOMIC DNA]</scope>
    <source>
        <strain evidence="3 4">G1</strain>
    </source>
</reference>
<evidence type="ECO:0000313" key="3">
    <source>
        <dbReference type="EMBL" id="ORY55420.1"/>
    </source>
</evidence>
<keyword evidence="4" id="KW-1185">Reference proteome</keyword>
<evidence type="ECO:0000313" key="4">
    <source>
        <dbReference type="Proteomes" id="UP000193920"/>
    </source>
</evidence>
<dbReference type="Proteomes" id="UP000193920">
    <property type="component" value="Unassembled WGS sequence"/>
</dbReference>
<comment type="caution">
    <text evidence="3">The sequence shown here is derived from an EMBL/GenBank/DDBJ whole genome shotgun (WGS) entry which is preliminary data.</text>
</comment>
<dbReference type="AlphaFoldDB" id="A0A1Y2D835"/>
<dbReference type="OrthoDB" id="2144984at2759"/>
<gene>
    <name evidence="3" type="ORF">LY90DRAFT_669692</name>
</gene>
<feature type="coiled-coil region" evidence="1">
    <location>
        <begin position="15"/>
        <end position="77"/>
    </location>
</feature>
<accession>A0A1Y2D835</accession>
<keyword evidence="1" id="KW-0175">Coiled coil</keyword>
<protein>
    <submittedName>
        <fullName evidence="3">Uncharacterized protein</fullName>
    </submittedName>
</protein>
<feature type="compositionally biased region" description="Basic and acidic residues" evidence="2">
    <location>
        <begin position="157"/>
        <end position="174"/>
    </location>
</feature>
<organism evidence="3 4">
    <name type="scientific">Neocallimastix californiae</name>
    <dbReference type="NCBI Taxonomy" id="1754190"/>
    <lineage>
        <taxon>Eukaryota</taxon>
        <taxon>Fungi</taxon>
        <taxon>Fungi incertae sedis</taxon>
        <taxon>Chytridiomycota</taxon>
        <taxon>Chytridiomycota incertae sedis</taxon>
        <taxon>Neocallimastigomycetes</taxon>
        <taxon>Neocallimastigales</taxon>
        <taxon>Neocallimastigaceae</taxon>
        <taxon>Neocallimastix</taxon>
    </lineage>
</organism>
<feature type="region of interest" description="Disordered" evidence="2">
    <location>
        <begin position="149"/>
        <end position="174"/>
    </location>
</feature>
<sequence>MSLLGIPKLKRRLSINTLTETLDDQELQCRSLTRRLNKVEEQLKDVHAKVISKGKQYDDLEILIQEAGQIIEETRKKIEENYQMVIRAKADEDKLNANGGRDVVSLENKKLCDKIDNSMEELRKFRIEFHDNLKQIKTRLAKYEYYNEQRSSTNSEMSKEDFQNENYETAKVDI</sequence>
<evidence type="ECO:0000256" key="1">
    <source>
        <dbReference type="SAM" id="Coils"/>
    </source>
</evidence>
<proteinExistence type="predicted"/>
<evidence type="ECO:0000256" key="2">
    <source>
        <dbReference type="SAM" id="MobiDB-lite"/>
    </source>
</evidence>
<dbReference type="EMBL" id="MCOG01000078">
    <property type="protein sequence ID" value="ORY55420.1"/>
    <property type="molecule type" value="Genomic_DNA"/>
</dbReference>